<keyword evidence="3" id="KW-1185">Reference proteome</keyword>
<organism evidence="2 3">
    <name type="scientific">Pisum sativum</name>
    <name type="common">Garden pea</name>
    <name type="synonym">Lathyrus oleraceus</name>
    <dbReference type="NCBI Taxonomy" id="3888"/>
    <lineage>
        <taxon>Eukaryota</taxon>
        <taxon>Viridiplantae</taxon>
        <taxon>Streptophyta</taxon>
        <taxon>Embryophyta</taxon>
        <taxon>Tracheophyta</taxon>
        <taxon>Spermatophyta</taxon>
        <taxon>Magnoliopsida</taxon>
        <taxon>eudicotyledons</taxon>
        <taxon>Gunneridae</taxon>
        <taxon>Pentapetalae</taxon>
        <taxon>rosids</taxon>
        <taxon>fabids</taxon>
        <taxon>Fabales</taxon>
        <taxon>Fabaceae</taxon>
        <taxon>Papilionoideae</taxon>
        <taxon>50 kb inversion clade</taxon>
        <taxon>NPAAA clade</taxon>
        <taxon>Hologalegina</taxon>
        <taxon>IRL clade</taxon>
        <taxon>Fabeae</taxon>
        <taxon>Lathyrus</taxon>
    </lineage>
</organism>
<name>A0A9D5A7T7_PEA</name>
<evidence type="ECO:0000259" key="1">
    <source>
        <dbReference type="Pfam" id="PF03078"/>
    </source>
</evidence>
<proteinExistence type="predicted"/>
<sequence>MGITSAEGIVGENQRSNYHKLFKRNVLATRYPDNATLHDLGLIETVNWMLSNLDMSYSCSLTSAIYNRLTYEFLCSFRYSTPVGVSRTTCTVYFRMFNKDYTFSQGHMANIFSFPHGDEYACQAPLEREWEANALDFWRLLTGKTTSDWEGLKATAIQNPTIRYLHRILAKTIFGRENNGNLNSRDLFLIFCALSATKVNPTSFLLVHLQSISVRIGDLDNYRSMHLIKNKPDDKYYLMISNREVRGVNLPCAACINMRLRANWVLDANAPDPDDTIRSDYREQDAPQTGTHAYSTHAFLDFFAGTSSGYQPHEEYDYTSMRTAFDDILSELRHQNDVDEYRDMLLRSIQR</sequence>
<dbReference type="InterPro" id="IPR004312">
    <property type="entry name" value="ATHILA_Orf1_C"/>
</dbReference>
<evidence type="ECO:0000313" key="2">
    <source>
        <dbReference type="EMBL" id="KAI5401002.1"/>
    </source>
</evidence>
<gene>
    <name evidence="2" type="ORF">KIW84_065730</name>
</gene>
<reference evidence="2 3" key="1">
    <citation type="journal article" date="2022" name="Nat. Genet.">
        <title>Improved pea reference genome and pan-genome highlight genomic features and evolutionary characteristics.</title>
        <authorList>
            <person name="Yang T."/>
            <person name="Liu R."/>
            <person name="Luo Y."/>
            <person name="Hu S."/>
            <person name="Wang D."/>
            <person name="Wang C."/>
            <person name="Pandey M.K."/>
            <person name="Ge S."/>
            <person name="Xu Q."/>
            <person name="Li N."/>
            <person name="Li G."/>
            <person name="Huang Y."/>
            <person name="Saxena R.K."/>
            <person name="Ji Y."/>
            <person name="Li M."/>
            <person name="Yan X."/>
            <person name="He Y."/>
            <person name="Liu Y."/>
            <person name="Wang X."/>
            <person name="Xiang C."/>
            <person name="Varshney R.K."/>
            <person name="Ding H."/>
            <person name="Gao S."/>
            <person name="Zong X."/>
        </authorList>
    </citation>
    <scope>NUCLEOTIDE SEQUENCE [LARGE SCALE GENOMIC DNA]</scope>
    <source>
        <strain evidence="2 3">cv. Zhongwan 6</strain>
    </source>
</reference>
<dbReference type="EMBL" id="JAMSHJ010000006">
    <property type="protein sequence ID" value="KAI5401002.1"/>
    <property type="molecule type" value="Genomic_DNA"/>
</dbReference>
<comment type="caution">
    <text evidence="2">The sequence shown here is derived from an EMBL/GenBank/DDBJ whole genome shotgun (WGS) entry which is preliminary data.</text>
</comment>
<dbReference type="AlphaFoldDB" id="A0A9D5A7T7"/>
<dbReference type="Pfam" id="PF03078">
    <property type="entry name" value="ATHILA"/>
    <property type="match status" value="1"/>
</dbReference>
<accession>A0A9D5A7T7</accession>
<dbReference type="Proteomes" id="UP001058974">
    <property type="component" value="Chromosome 6"/>
</dbReference>
<feature type="domain" description="Arabidopsis retrotransposon Orf1 C-terminal" evidence="1">
    <location>
        <begin position="15"/>
        <end position="195"/>
    </location>
</feature>
<dbReference type="Gramene" id="Psat06G0573000-T1">
    <property type="protein sequence ID" value="KAI5401002.1"/>
    <property type="gene ID" value="KIW84_065730"/>
</dbReference>
<evidence type="ECO:0000313" key="3">
    <source>
        <dbReference type="Proteomes" id="UP001058974"/>
    </source>
</evidence>
<protein>
    <recommendedName>
        <fullName evidence="1">Arabidopsis retrotransposon Orf1 C-terminal domain-containing protein</fullName>
    </recommendedName>
</protein>